<dbReference type="EMBL" id="VTER01000009">
    <property type="protein sequence ID" value="TYS45967.1"/>
    <property type="molecule type" value="Genomic_DNA"/>
</dbReference>
<evidence type="ECO:0000313" key="6">
    <source>
        <dbReference type="Proteomes" id="UP000322139"/>
    </source>
</evidence>
<dbReference type="PANTHER" id="PTHR13504">
    <property type="entry name" value="FIDO DOMAIN-CONTAINING PROTEIN DDB_G0283145"/>
    <property type="match status" value="1"/>
</dbReference>
<keyword evidence="3" id="KW-0175">Coiled coil</keyword>
<dbReference type="RefSeq" id="WP_148976059.1">
    <property type="nucleotide sequence ID" value="NZ_JBNIKU010000003.1"/>
</dbReference>
<dbReference type="AlphaFoldDB" id="A0A5D4R3M0"/>
<accession>A0A5D4R3M0</accession>
<dbReference type="Gene3D" id="1.10.3290.10">
    <property type="entry name" value="Fido-like domain"/>
    <property type="match status" value="1"/>
</dbReference>
<feature type="domain" description="Fido" evidence="4">
    <location>
        <begin position="147"/>
        <end position="296"/>
    </location>
</feature>
<dbReference type="PANTHER" id="PTHR13504:SF40">
    <property type="entry name" value="FIDO DOMAIN-CONTAINING PROTEIN"/>
    <property type="match status" value="1"/>
</dbReference>
<name>A0A5D4R3M0_9BACI</name>
<evidence type="ECO:0000259" key="4">
    <source>
        <dbReference type="PROSITE" id="PS51459"/>
    </source>
</evidence>
<proteinExistence type="predicted"/>
<feature type="active site" evidence="1">
    <location>
        <position position="233"/>
    </location>
</feature>
<evidence type="ECO:0000256" key="3">
    <source>
        <dbReference type="SAM" id="Coils"/>
    </source>
</evidence>
<evidence type="ECO:0000256" key="1">
    <source>
        <dbReference type="PIRSR" id="PIRSR640198-1"/>
    </source>
</evidence>
<dbReference type="PROSITE" id="PS51459">
    <property type="entry name" value="FIDO"/>
    <property type="match status" value="1"/>
</dbReference>
<dbReference type="InterPro" id="IPR040198">
    <property type="entry name" value="Fido_containing"/>
</dbReference>
<dbReference type="GO" id="GO:0005524">
    <property type="term" value="F:ATP binding"/>
    <property type="evidence" value="ECO:0007669"/>
    <property type="project" value="UniProtKB-KW"/>
</dbReference>
<protein>
    <submittedName>
        <fullName evidence="5">Fic family protein</fullName>
    </submittedName>
</protein>
<feature type="binding site" evidence="2">
    <location>
        <begin position="237"/>
        <end position="244"/>
    </location>
    <ligand>
        <name>ATP</name>
        <dbReference type="ChEBI" id="CHEBI:30616"/>
    </ligand>
</feature>
<sequence>MYELLSKLYYKDLEKYRNEYQKRINSYGTIDLPFQIKPYNFQEEYSCFYVNHPALDLLHEQIFKQSKLIQSIMDDLPRIAINQYIKAKLVDELLSTNEIEGVHSTKAEMETVIEIVVKKDNPKKKVRHLSLMKTYFNLFSEVKTVIESVEQIRDIYDRLVKEEVKSEDKLDGVLFRKEIVDVVTSTGKTVHRGNYPEESIKKHLLIMINFLNNVPIPMLYKIAISHYYFGYVHPFYDGNGRTSRYISSMYLIDELDKLTALTLSYSTNKSKQFYYDAFSECNDPKNKGELTYFCEVFFQIIHNAQNDILKDLSEKKEKMEQLQELIHNIEDVSDLGRNIVYILGQHIIFGIEGTGMSKKELEMGLEITDYVIRKELKTLEGQGYIKFIKQRPIEVSLSDQLENLLKVDVI</sequence>
<dbReference type="Proteomes" id="UP000322139">
    <property type="component" value="Unassembled WGS sequence"/>
</dbReference>
<keyword evidence="2" id="KW-0067">ATP-binding</keyword>
<dbReference type="InterPro" id="IPR036597">
    <property type="entry name" value="Fido-like_dom_sf"/>
</dbReference>
<dbReference type="Pfam" id="PF02661">
    <property type="entry name" value="Fic"/>
    <property type="match status" value="1"/>
</dbReference>
<comment type="caution">
    <text evidence="5">The sequence shown here is derived from an EMBL/GenBank/DDBJ whole genome shotgun (WGS) entry which is preliminary data.</text>
</comment>
<feature type="coiled-coil region" evidence="3">
    <location>
        <begin position="302"/>
        <end position="335"/>
    </location>
</feature>
<evidence type="ECO:0000256" key="2">
    <source>
        <dbReference type="PIRSR" id="PIRSR640198-2"/>
    </source>
</evidence>
<dbReference type="InterPro" id="IPR003812">
    <property type="entry name" value="Fido"/>
</dbReference>
<evidence type="ECO:0000313" key="5">
    <source>
        <dbReference type="EMBL" id="TYS45967.1"/>
    </source>
</evidence>
<keyword evidence="2" id="KW-0547">Nucleotide-binding</keyword>
<dbReference type="SUPFAM" id="SSF140931">
    <property type="entry name" value="Fic-like"/>
    <property type="match status" value="1"/>
</dbReference>
<gene>
    <name evidence="5" type="ORF">FZD51_18165</name>
</gene>
<reference evidence="5 6" key="1">
    <citation type="submission" date="2019-08" db="EMBL/GenBank/DDBJ databases">
        <title>Bacillus genomes from the desert of Cuatro Cienegas, Coahuila.</title>
        <authorList>
            <person name="Olmedo-Alvarez G."/>
        </authorList>
    </citation>
    <scope>NUCLEOTIDE SEQUENCE [LARGE SCALE GENOMIC DNA]</scope>
    <source>
        <strain evidence="5 6">CH446_14T</strain>
    </source>
</reference>
<organism evidence="5 6">
    <name type="scientific">Bacillus infantis</name>
    <dbReference type="NCBI Taxonomy" id="324767"/>
    <lineage>
        <taxon>Bacteria</taxon>
        <taxon>Bacillati</taxon>
        <taxon>Bacillota</taxon>
        <taxon>Bacilli</taxon>
        <taxon>Bacillales</taxon>
        <taxon>Bacillaceae</taxon>
        <taxon>Bacillus</taxon>
    </lineage>
</organism>